<sequence>MNVPRFAFREKVMIRRSTLLAGFLAAIVLAAPAAGQDETEADAEDTASQPAVTVESAESTYLPDLLRLAEISGSMQYLRTLCGEADDNWRQAVGTIIANSGGNEAIERRLTAAYNRGYRRYASYHRTCTPASVSAAERFRIEGSLLSKSLVDRFGN</sequence>
<gene>
    <name evidence="2" type="ORF">D8780_04655</name>
</gene>
<evidence type="ECO:0000256" key="1">
    <source>
        <dbReference type="SAM" id="SignalP"/>
    </source>
</evidence>
<protein>
    <submittedName>
        <fullName evidence="2">TIGR02301 family protein</fullName>
    </submittedName>
</protein>
<dbReference type="Proteomes" id="UP000281094">
    <property type="component" value="Unassembled WGS sequence"/>
</dbReference>
<name>A0A3L7JAV0_9HYPH</name>
<proteinExistence type="predicted"/>
<reference evidence="2 3" key="1">
    <citation type="submission" date="2018-10" db="EMBL/GenBank/DDBJ databases">
        <title>Notoacmeibacter sp. M2BS9Y-3-1, whole genome shotgun sequence.</title>
        <authorList>
            <person name="Tuo L."/>
        </authorList>
    </citation>
    <scope>NUCLEOTIDE SEQUENCE [LARGE SCALE GENOMIC DNA]</scope>
    <source>
        <strain evidence="2 3">M2BS9Y-3-1</strain>
    </source>
</reference>
<feature type="chain" id="PRO_5017996073" evidence="1">
    <location>
        <begin position="34"/>
        <end position="156"/>
    </location>
</feature>
<comment type="caution">
    <text evidence="2">The sequence shown here is derived from an EMBL/GenBank/DDBJ whole genome shotgun (WGS) entry which is preliminary data.</text>
</comment>
<dbReference type="EMBL" id="RCWN01000001">
    <property type="protein sequence ID" value="RLQ87600.1"/>
    <property type="molecule type" value="Genomic_DNA"/>
</dbReference>
<accession>A0A3L7JAV0</accession>
<dbReference type="InterPro" id="IPR012645">
    <property type="entry name" value="CHP02301"/>
</dbReference>
<dbReference type="NCBIfam" id="TIGR02301">
    <property type="entry name" value="TIGR02301 family protein"/>
    <property type="match status" value="1"/>
</dbReference>
<organism evidence="2 3">
    <name type="scientific">Notoacmeibacter ruber</name>
    <dbReference type="NCBI Taxonomy" id="2670375"/>
    <lineage>
        <taxon>Bacteria</taxon>
        <taxon>Pseudomonadati</taxon>
        <taxon>Pseudomonadota</taxon>
        <taxon>Alphaproteobacteria</taxon>
        <taxon>Hyphomicrobiales</taxon>
        <taxon>Notoacmeibacteraceae</taxon>
        <taxon>Notoacmeibacter</taxon>
    </lineage>
</organism>
<feature type="signal peptide" evidence="1">
    <location>
        <begin position="1"/>
        <end position="33"/>
    </location>
</feature>
<evidence type="ECO:0000313" key="3">
    <source>
        <dbReference type="Proteomes" id="UP000281094"/>
    </source>
</evidence>
<keyword evidence="1" id="KW-0732">Signal</keyword>
<dbReference type="AlphaFoldDB" id="A0A3L7JAV0"/>
<keyword evidence="3" id="KW-1185">Reference proteome</keyword>
<dbReference type="Pfam" id="PF09539">
    <property type="entry name" value="DUF2385"/>
    <property type="match status" value="1"/>
</dbReference>
<evidence type="ECO:0000313" key="2">
    <source>
        <dbReference type="EMBL" id="RLQ87600.1"/>
    </source>
</evidence>